<feature type="region of interest" description="Disordered" evidence="8">
    <location>
        <begin position="344"/>
        <end position="373"/>
    </location>
</feature>
<dbReference type="InterPro" id="IPR025249">
    <property type="entry name" value="TF_NusA_KH_1st"/>
</dbReference>
<comment type="function">
    <text evidence="7">Participates in both transcription termination and antitermination.</text>
</comment>
<dbReference type="InterPro" id="IPR030842">
    <property type="entry name" value="TF_NusA_bacterial"/>
</dbReference>
<dbReference type="FunFam" id="3.30.300.20:FF:000002">
    <property type="entry name" value="Transcription termination/antitermination protein NusA"/>
    <property type="match status" value="1"/>
</dbReference>
<reference evidence="10" key="2">
    <citation type="journal article" date="2021" name="Sci. Rep.">
        <title>The distribution of antibiotic resistance genes in chicken gut microbiota commensals.</title>
        <authorList>
            <person name="Juricova H."/>
            <person name="Matiasovicova J."/>
            <person name="Kubasova T."/>
            <person name="Cejkova D."/>
            <person name="Rychlik I."/>
        </authorList>
    </citation>
    <scope>NUCLEOTIDE SEQUENCE</scope>
    <source>
        <strain evidence="10">An559</strain>
    </source>
</reference>
<evidence type="ECO:0000256" key="4">
    <source>
        <dbReference type="ARBA" id="ARBA00022884"/>
    </source>
</evidence>
<accession>A0A938X4V6</accession>
<evidence type="ECO:0000256" key="1">
    <source>
        <dbReference type="ARBA" id="ARBA00022472"/>
    </source>
</evidence>
<dbReference type="PANTHER" id="PTHR22648">
    <property type="entry name" value="TRANSCRIPTION TERMINATION FACTOR NUSA"/>
    <property type="match status" value="1"/>
</dbReference>
<gene>
    <name evidence="7 10" type="primary">nusA</name>
    <name evidence="10" type="ORF">H6A12_00020</name>
</gene>
<dbReference type="Gene3D" id="3.30.300.20">
    <property type="match status" value="2"/>
</dbReference>
<evidence type="ECO:0000256" key="6">
    <source>
        <dbReference type="ARBA" id="ARBA00023163"/>
    </source>
</evidence>
<dbReference type="PANTHER" id="PTHR22648:SF0">
    <property type="entry name" value="TRANSCRIPTION TERMINATION_ANTITERMINATION PROTEIN NUSA"/>
    <property type="match status" value="1"/>
</dbReference>
<name>A0A938X4V6_9FIRM</name>
<dbReference type="SUPFAM" id="SSF69705">
    <property type="entry name" value="Transcription factor NusA, N-terminal domain"/>
    <property type="match status" value="1"/>
</dbReference>
<evidence type="ECO:0000256" key="8">
    <source>
        <dbReference type="SAM" id="MobiDB-lite"/>
    </source>
</evidence>
<dbReference type="InterPro" id="IPR013735">
    <property type="entry name" value="TF_NusA_N"/>
</dbReference>
<dbReference type="GO" id="GO:0006353">
    <property type="term" value="P:DNA-templated transcription termination"/>
    <property type="evidence" value="ECO:0007669"/>
    <property type="project" value="UniProtKB-UniRule"/>
</dbReference>
<dbReference type="PROSITE" id="PS50084">
    <property type="entry name" value="KH_TYPE_1"/>
    <property type="match status" value="1"/>
</dbReference>
<dbReference type="Proteomes" id="UP000774750">
    <property type="component" value="Unassembled WGS sequence"/>
</dbReference>
<dbReference type="CDD" id="cd22529">
    <property type="entry name" value="KH-II_NusA_rpt2"/>
    <property type="match status" value="1"/>
</dbReference>
<evidence type="ECO:0000256" key="5">
    <source>
        <dbReference type="ARBA" id="ARBA00023015"/>
    </source>
</evidence>
<comment type="caution">
    <text evidence="10">The sequence shown here is derived from an EMBL/GenBank/DDBJ whole genome shotgun (WGS) entry which is preliminary data.</text>
</comment>
<dbReference type="EMBL" id="JACJKY010000001">
    <property type="protein sequence ID" value="MBM6919559.1"/>
    <property type="molecule type" value="Genomic_DNA"/>
</dbReference>
<dbReference type="SUPFAM" id="SSF50249">
    <property type="entry name" value="Nucleic acid-binding proteins"/>
    <property type="match status" value="1"/>
</dbReference>
<dbReference type="InterPro" id="IPR058582">
    <property type="entry name" value="KH_NusA_2nd"/>
</dbReference>
<dbReference type="GO" id="GO:0031564">
    <property type="term" value="P:transcription antitermination"/>
    <property type="evidence" value="ECO:0007669"/>
    <property type="project" value="UniProtKB-UniRule"/>
</dbReference>
<organism evidence="10 11">
    <name type="scientific">Merdimmobilis hominis</name>
    <dbReference type="NCBI Taxonomy" id="2897707"/>
    <lineage>
        <taxon>Bacteria</taxon>
        <taxon>Bacillati</taxon>
        <taxon>Bacillota</taxon>
        <taxon>Clostridia</taxon>
        <taxon>Eubacteriales</taxon>
        <taxon>Oscillospiraceae</taxon>
        <taxon>Merdimmobilis</taxon>
    </lineage>
</organism>
<keyword evidence="1 7" id="KW-0806">Transcription termination</keyword>
<keyword evidence="4 7" id="KW-0694">RNA-binding</keyword>
<protein>
    <recommendedName>
        <fullName evidence="7">Transcription termination/antitermination protein NusA</fullName>
    </recommendedName>
</protein>
<dbReference type="InterPro" id="IPR012340">
    <property type="entry name" value="NA-bd_OB-fold"/>
</dbReference>
<keyword evidence="2 7" id="KW-0963">Cytoplasm</keyword>
<dbReference type="Pfam" id="PF26594">
    <property type="entry name" value="KH_NusA_2nd"/>
    <property type="match status" value="1"/>
</dbReference>
<evidence type="ECO:0000313" key="10">
    <source>
        <dbReference type="EMBL" id="MBM6919559.1"/>
    </source>
</evidence>
<dbReference type="InterPro" id="IPR009019">
    <property type="entry name" value="KH_sf_prok-type"/>
</dbReference>
<feature type="domain" description="K Homology" evidence="9">
    <location>
        <begin position="307"/>
        <end position="373"/>
    </location>
</feature>
<feature type="compositionally biased region" description="Acidic residues" evidence="8">
    <location>
        <begin position="347"/>
        <end position="356"/>
    </location>
</feature>
<dbReference type="Pfam" id="PF13184">
    <property type="entry name" value="KH_NusA_1st"/>
    <property type="match status" value="1"/>
</dbReference>
<evidence type="ECO:0000256" key="7">
    <source>
        <dbReference type="HAMAP-Rule" id="MF_00945"/>
    </source>
</evidence>
<dbReference type="InterPro" id="IPR015946">
    <property type="entry name" value="KH_dom-like_a/b"/>
</dbReference>
<comment type="similarity">
    <text evidence="7">Belongs to the NusA family.</text>
</comment>
<feature type="compositionally biased region" description="Polar residues" evidence="8">
    <location>
        <begin position="357"/>
        <end position="373"/>
    </location>
</feature>
<keyword evidence="11" id="KW-1185">Reference proteome</keyword>
<dbReference type="GO" id="GO:0003700">
    <property type="term" value="F:DNA-binding transcription factor activity"/>
    <property type="evidence" value="ECO:0007669"/>
    <property type="project" value="InterPro"/>
</dbReference>
<dbReference type="Gene3D" id="3.30.1480.10">
    <property type="entry name" value="NusA, N-terminal domain"/>
    <property type="match status" value="1"/>
</dbReference>
<dbReference type="GO" id="GO:0003723">
    <property type="term" value="F:RNA binding"/>
    <property type="evidence" value="ECO:0007669"/>
    <property type="project" value="UniProtKB-UniRule"/>
</dbReference>
<evidence type="ECO:0000313" key="11">
    <source>
        <dbReference type="Proteomes" id="UP000774750"/>
    </source>
</evidence>
<dbReference type="InterPro" id="IPR036555">
    <property type="entry name" value="NusA_N_sf"/>
</dbReference>
<proteinExistence type="inferred from homology"/>
<dbReference type="InterPro" id="IPR004087">
    <property type="entry name" value="KH_dom"/>
</dbReference>
<dbReference type="AlphaFoldDB" id="A0A938X4V6"/>
<dbReference type="CDD" id="cd04455">
    <property type="entry name" value="S1_NusA"/>
    <property type="match status" value="1"/>
</dbReference>
<feature type="domain" description="K Homology" evidence="9">
    <location>
        <begin position="233"/>
        <end position="306"/>
    </location>
</feature>
<keyword evidence="5 7" id="KW-0805">Transcription regulation</keyword>
<dbReference type="NCBIfam" id="TIGR01953">
    <property type="entry name" value="NusA"/>
    <property type="match status" value="1"/>
</dbReference>
<dbReference type="InterPro" id="IPR010213">
    <property type="entry name" value="TF_NusA"/>
</dbReference>
<dbReference type="Pfam" id="PF08529">
    <property type="entry name" value="NusA_N"/>
    <property type="match status" value="1"/>
</dbReference>
<evidence type="ECO:0000256" key="2">
    <source>
        <dbReference type="ARBA" id="ARBA00022490"/>
    </source>
</evidence>
<keyword evidence="3 7" id="KW-0889">Transcription antitermination</keyword>
<evidence type="ECO:0000259" key="9">
    <source>
        <dbReference type="SMART" id="SM00322"/>
    </source>
</evidence>
<keyword evidence="6 7" id="KW-0804">Transcription</keyword>
<comment type="subcellular location">
    <subcellularLocation>
        <location evidence="7">Cytoplasm</location>
    </subcellularLocation>
</comment>
<dbReference type="SMART" id="SM00322">
    <property type="entry name" value="KH"/>
    <property type="match status" value="2"/>
</dbReference>
<dbReference type="SUPFAM" id="SSF54814">
    <property type="entry name" value="Prokaryotic type KH domain (KH-domain type II)"/>
    <property type="match status" value="2"/>
</dbReference>
<evidence type="ECO:0000256" key="3">
    <source>
        <dbReference type="ARBA" id="ARBA00022814"/>
    </source>
</evidence>
<dbReference type="CDD" id="cd02134">
    <property type="entry name" value="KH-II_NusA_rpt1"/>
    <property type="match status" value="1"/>
</dbReference>
<reference evidence="10" key="1">
    <citation type="submission" date="2020-08" db="EMBL/GenBank/DDBJ databases">
        <authorList>
            <person name="Cejkova D."/>
            <person name="Kubasova T."/>
            <person name="Jahodarova E."/>
            <person name="Rychlik I."/>
        </authorList>
    </citation>
    <scope>NUCLEOTIDE SEQUENCE</scope>
    <source>
        <strain evidence="10">An559</strain>
    </source>
</reference>
<sequence>MNNHELFEALEALEREKGIKAEAVLDSIKNAIAVAVRKYYNVGENNVEVELNQETRKFQVSIVKDIVEEVTDPTTQISFEDAYEKNKRVRVGARLSMRLDTKQIGRIAALSGKNLIHQGINDAVKAQLMEQYQSKLHEIVNARVQKIEPRTGNVTVSIDKNEAILFASEQIPGETFHEGDFIKVYVNDVVSSERRCTIKVTRTHKDLVKRLFEKEVPEIFDGTVEVKSISREAGSRTKIAVFSKDPNIDPVGACIGQRNSRVSNIVKELNGEKIDIIKYSEDPAEFIAAALAPSSVVRVDILSTEERTCRVIVPDMQLSLAIGNKGQNAKLAAKLTGYKIDIRPESSDLEETEASSDTEAQQPETESTETVAE</sequence>
<dbReference type="GO" id="GO:0005829">
    <property type="term" value="C:cytosol"/>
    <property type="evidence" value="ECO:0007669"/>
    <property type="project" value="TreeGrafter"/>
</dbReference>
<dbReference type="Gene3D" id="2.40.50.140">
    <property type="entry name" value="Nucleic acid-binding proteins"/>
    <property type="match status" value="1"/>
</dbReference>
<dbReference type="HAMAP" id="MF_00945_B">
    <property type="entry name" value="NusA_B"/>
    <property type="match status" value="1"/>
</dbReference>
<comment type="subunit">
    <text evidence="7">Monomer. Binds directly to the core enzyme of the DNA-dependent RNA polymerase and to nascent RNA.</text>
</comment>
<dbReference type="FunFam" id="3.30.300.20:FF:000005">
    <property type="entry name" value="Transcription termination/antitermination protein NusA"/>
    <property type="match status" value="1"/>
</dbReference>